<proteinExistence type="predicted"/>
<dbReference type="PANTHER" id="PTHR46344">
    <property type="entry name" value="OS02G0202900 PROTEIN"/>
    <property type="match status" value="1"/>
</dbReference>
<name>A0A5N6RKY1_9ROSI</name>
<dbReference type="AlphaFoldDB" id="A0A5N6RKY1"/>
<dbReference type="Proteomes" id="UP000327013">
    <property type="component" value="Chromosome 7"/>
</dbReference>
<keyword evidence="1" id="KW-0880">Kelch repeat</keyword>
<evidence type="ECO:0000256" key="2">
    <source>
        <dbReference type="ARBA" id="ARBA00022737"/>
    </source>
</evidence>
<dbReference type="EMBL" id="CM017327">
    <property type="protein sequence ID" value="KAE8098830.1"/>
    <property type="molecule type" value="Genomic_DNA"/>
</dbReference>
<evidence type="ECO:0000313" key="4">
    <source>
        <dbReference type="Proteomes" id="UP000327013"/>
    </source>
</evidence>
<dbReference type="InterPro" id="IPR015915">
    <property type="entry name" value="Kelch-typ_b-propeller"/>
</dbReference>
<dbReference type="OrthoDB" id="1564273at2759"/>
<organism evidence="3 4">
    <name type="scientific">Carpinus fangiana</name>
    <dbReference type="NCBI Taxonomy" id="176857"/>
    <lineage>
        <taxon>Eukaryota</taxon>
        <taxon>Viridiplantae</taxon>
        <taxon>Streptophyta</taxon>
        <taxon>Embryophyta</taxon>
        <taxon>Tracheophyta</taxon>
        <taxon>Spermatophyta</taxon>
        <taxon>Magnoliopsida</taxon>
        <taxon>eudicotyledons</taxon>
        <taxon>Gunneridae</taxon>
        <taxon>Pentapetalae</taxon>
        <taxon>rosids</taxon>
        <taxon>fabids</taxon>
        <taxon>Fagales</taxon>
        <taxon>Betulaceae</taxon>
        <taxon>Carpinus</taxon>
    </lineage>
</organism>
<dbReference type="PANTHER" id="PTHR46344:SF19">
    <property type="entry name" value="F-BOX DOMAIN-CONTAINING PROTEIN"/>
    <property type="match status" value="1"/>
</dbReference>
<protein>
    <submittedName>
        <fullName evidence="3">Uncharacterized protein</fullName>
    </submittedName>
</protein>
<keyword evidence="2" id="KW-0677">Repeat</keyword>
<keyword evidence="4" id="KW-1185">Reference proteome</keyword>
<dbReference type="Gene3D" id="2.120.10.80">
    <property type="entry name" value="Kelch-type beta propeller"/>
    <property type="match status" value="1"/>
</dbReference>
<reference evidence="3 4" key="1">
    <citation type="submission" date="2019-06" db="EMBL/GenBank/DDBJ databases">
        <title>A chromosomal-level reference genome of Carpinus fangiana (Coryloideae, Betulaceae).</title>
        <authorList>
            <person name="Yang X."/>
            <person name="Wang Z."/>
            <person name="Zhang L."/>
            <person name="Hao G."/>
            <person name="Liu J."/>
            <person name="Yang Y."/>
        </authorList>
    </citation>
    <scope>NUCLEOTIDE SEQUENCE [LARGE SCALE GENOMIC DNA]</scope>
    <source>
        <strain evidence="3">Cfa_2016G</strain>
        <tissue evidence="3">Leaf</tissue>
    </source>
</reference>
<sequence>MPSRSRSWPTRISLYESSVFDPSPFICHCRLRNKTSHPYYDLVFLQPCFCHENKKDFTKWYKIKVCAERYEKVENEIIEILPLWRGQLPPNASYAALGCDIYRFGGDRSSSSVSSTEVYKLVSNFPVSDERWIQMPSMKISRICTCILVLDGKIYVVGGTTFFLTRSDPRWHEIWYLGVGRDAKQHVDILARKFEAQASFVEVFDLTTGEWKVLPPLPIHFLFESKYTCATLENPNMIFIASLSRTGRALVICQYLVQQDC</sequence>
<accession>A0A5N6RKY1</accession>
<dbReference type="SUPFAM" id="SSF117281">
    <property type="entry name" value="Kelch motif"/>
    <property type="match status" value="1"/>
</dbReference>
<gene>
    <name evidence="3" type="ORF">FH972_016865</name>
</gene>
<evidence type="ECO:0000313" key="3">
    <source>
        <dbReference type="EMBL" id="KAE8098830.1"/>
    </source>
</evidence>
<evidence type="ECO:0000256" key="1">
    <source>
        <dbReference type="ARBA" id="ARBA00022441"/>
    </source>
</evidence>